<reference evidence="4" key="3">
    <citation type="journal article" date="2018" name="Nature">
        <title>A major lineage of non-tailed dsDNA viruses as unrecognized killers of marine bacteria.</title>
        <authorList>
            <person name="Kauffman K.M."/>
            <person name="Hussain F.A."/>
            <person name="Yang J."/>
            <person name="Arevalo P."/>
            <person name="Brown J.M."/>
            <person name="Chang W.K."/>
            <person name="VanInsberghe D."/>
            <person name="Elsherbini J."/>
            <person name="Sharma R.S."/>
            <person name="Cutler M.B."/>
            <person name="Kelly L."/>
            <person name="Polz M.F."/>
        </authorList>
    </citation>
    <scope>NUCLEOTIDE SEQUENCE</scope>
    <source>
        <strain evidence="4">10N.261.52.F7</strain>
    </source>
</reference>
<proteinExistence type="predicted"/>
<evidence type="ECO:0000256" key="2">
    <source>
        <dbReference type="SAM" id="SignalP"/>
    </source>
</evidence>
<evidence type="ECO:0000256" key="1">
    <source>
        <dbReference type="SAM" id="MobiDB-lite"/>
    </source>
</evidence>
<accession>A0AB36XNU1</accession>
<dbReference type="Pfam" id="PF18642">
    <property type="entry name" value="IMPa_helical"/>
    <property type="match status" value="1"/>
</dbReference>
<dbReference type="AlphaFoldDB" id="A0AB36XNU1"/>
<gene>
    <name evidence="4" type="ORF">BCT99_15405</name>
</gene>
<reference key="1">
    <citation type="submission" date="2016-07" db="EMBL/GenBank/DDBJ databases">
        <title>Nontailed viruses are major unrecognized killers of bacteria in the ocean.</title>
        <authorList>
            <person name="Kauffman K."/>
            <person name="Hussain F."/>
            <person name="Yang J."/>
            <person name="Arevalo P."/>
            <person name="Brown J."/>
            <person name="Cutler M."/>
            <person name="Kelly L."/>
            <person name="Polz M.F."/>
        </authorList>
    </citation>
    <scope>NUCLEOTIDE SEQUENCE [LARGE SCALE GENOMIC DNA]</scope>
    <source>
        <strain>10N.261.52.F7</strain>
    </source>
</reference>
<dbReference type="SMART" id="SM01276">
    <property type="entry name" value="M60-like"/>
    <property type="match status" value="1"/>
</dbReference>
<dbReference type="PROSITE" id="PS51723">
    <property type="entry name" value="PEPTIDASE_M60"/>
    <property type="match status" value="1"/>
</dbReference>
<dbReference type="Gene3D" id="1.10.390.30">
    <property type="entry name" value="Peptidase M60, enhancin-like domain 3"/>
    <property type="match status" value="1"/>
</dbReference>
<keyword evidence="2" id="KW-0732">Signal</keyword>
<reference evidence="4" key="2">
    <citation type="submission" date="2016-07" db="EMBL/GenBank/DDBJ databases">
        <authorList>
            <person name="Kauffman K."/>
            <person name="Arevalo P."/>
            <person name="Polz M.F."/>
        </authorList>
    </citation>
    <scope>NUCLEOTIDE SEQUENCE</scope>
    <source>
        <strain evidence="4">10N.261.52.F7</strain>
    </source>
</reference>
<dbReference type="PROSITE" id="PS51257">
    <property type="entry name" value="PROKAR_LIPOPROTEIN"/>
    <property type="match status" value="1"/>
</dbReference>
<name>A0AB36XNU1_9VIBR</name>
<feature type="chain" id="PRO_5044301794" description="Peptidase M60 domain-containing protein" evidence="2">
    <location>
        <begin position="32"/>
        <end position="936"/>
    </location>
</feature>
<dbReference type="EMBL" id="MCXM01000011">
    <property type="protein sequence ID" value="PMK48250.1"/>
    <property type="molecule type" value="Genomic_DNA"/>
</dbReference>
<organism evidence="4">
    <name type="scientific">Vibrio lentus</name>
    <dbReference type="NCBI Taxonomy" id="136468"/>
    <lineage>
        <taxon>Bacteria</taxon>
        <taxon>Pseudomonadati</taxon>
        <taxon>Pseudomonadota</taxon>
        <taxon>Gammaproteobacteria</taxon>
        <taxon>Vibrionales</taxon>
        <taxon>Vibrionaceae</taxon>
        <taxon>Vibrio</taxon>
    </lineage>
</organism>
<dbReference type="InterPro" id="IPR031161">
    <property type="entry name" value="Peptidase_M60_dom"/>
</dbReference>
<evidence type="ECO:0000313" key="4">
    <source>
        <dbReference type="EMBL" id="PMK48250.1"/>
    </source>
</evidence>
<dbReference type="InterPro" id="IPR042279">
    <property type="entry name" value="Pep_M60_3"/>
</dbReference>
<dbReference type="NCBIfam" id="NF038322">
    <property type="entry name" value="ImpA_fam_HExGH"/>
    <property type="match status" value="1"/>
</dbReference>
<feature type="region of interest" description="Disordered" evidence="1">
    <location>
        <begin position="27"/>
        <end position="56"/>
    </location>
</feature>
<dbReference type="InterPro" id="IPR041549">
    <property type="entry name" value="IMPa_helical"/>
</dbReference>
<feature type="compositionally biased region" description="Gly residues" evidence="1">
    <location>
        <begin position="34"/>
        <end position="49"/>
    </location>
</feature>
<comment type="caution">
    <text evidence="4">The sequence shown here is derived from an EMBL/GenBank/DDBJ whole genome shotgun (WGS) entry which is preliminary data.</text>
</comment>
<feature type="signal peptide" evidence="2">
    <location>
        <begin position="1"/>
        <end position="31"/>
    </location>
</feature>
<evidence type="ECO:0000259" key="3">
    <source>
        <dbReference type="PROSITE" id="PS51723"/>
    </source>
</evidence>
<protein>
    <recommendedName>
        <fullName evidence="3">Peptidase M60 domain-containing protein</fullName>
    </recommendedName>
</protein>
<feature type="domain" description="Peptidase M60" evidence="3">
    <location>
        <begin position="482"/>
        <end position="812"/>
    </location>
</feature>
<sequence>MKNSKLLSNLVLCAIALSLLGCGGGSGSESAQTGSGGSGGEGNEGGGSGEPDITPVPQTAVQKALSTGDASYVADSNEFIDASQALVTEYNSNYNHIKQALSQNSDGEPLRNLHWDPTHDTAIILPTYGFNDVILQTNKAMQDGYSDQELVIGIAGYTSDNSRYAALASNPFRTKQRFPDSVNEEMDIWLENLVKWAADNDSPQNVVLAQLDQSHYFPDDQATRNWLTSNINPSMVINADNTCDGGKLSQCIENNNPDLLVLSQKLNDGDDIEDVITGLRLAFNKNIPVLYLHLDGGMTDLGNALFSEMHMTYVGDNYWRKLGLSNWDSTQLIDRMPDNIVQQQALLQRLKDNSFTVDLNSCDDKSCPDDSNMNEEFYAAANSIRSHLTTLDSKKIDLFATDDYEYEKLLLLLADRYRQDVQYPMGKGVTERIEFLHSYYSDYATYNSRLYNAAQPSLGNFSSKSFDNVPLVTKLISLESKRNFRAAGVYALPGKTIKVTRLDSNEVATSIAFNTLRSGATHEFSGDDGYARPKFLTSVTYPVKTGETIYLTSAYGGTLQVHFDTNDIDVELRFENVAQHPVWRSEADNDSFVAQLEEGKFDWAELVTPGFEVHSKLDKMKESIGASDWTQPHDMALATERYVHNFPHALAGFRGPGIDEITEVHQYGEAKGWEIANIDIVKHMNADQANCGYGCSGNPYDAYWSFHPLGHGDLHELGHGLERGRFRFSGWDGHSTTNYYSYFSKSKYYKDTGKVSSCQGLDFKGQYQLLQQSRTQPDPNAFMAAQNQTGWSWGARIYIQMMMLAEQQGVLNSGWHLLGRLHLIEKEFNRLKDGDELWNDRKGSIGFSDYTRQEAVDITNNDWLLIALSYVAERNMTQYLDMWGFSFSDKAKQQVTALSLSNMPLTYFASSNQGYCLDEFAKAALDVDGTTAWPLN</sequence>